<evidence type="ECO:0000313" key="6">
    <source>
        <dbReference type="EMBL" id="CAL4799495.1"/>
    </source>
</evidence>
<dbReference type="InterPro" id="IPR000873">
    <property type="entry name" value="AMP-dep_synth/lig_dom"/>
</dbReference>
<dbReference type="AlphaFoldDB" id="A0A9P1DP36"/>
<proteinExistence type="predicted"/>
<dbReference type="Gene3D" id="2.30.38.10">
    <property type="entry name" value="Luciferase, Domain 3"/>
    <property type="match status" value="1"/>
</dbReference>
<evidence type="ECO:0000313" key="7">
    <source>
        <dbReference type="Proteomes" id="UP001152797"/>
    </source>
</evidence>
<dbReference type="InterPro" id="IPR045851">
    <property type="entry name" value="AMP-bd_C_sf"/>
</dbReference>
<dbReference type="Proteomes" id="UP001152797">
    <property type="component" value="Unassembled WGS sequence"/>
</dbReference>
<sequence length="1217" mass="136488">MSVAENGLSTARDELGELLLGVLHSERNVVLRCGDRSMTFAEMQRQVLRLVSALCGEMGEMGEVEMSVAICVHPGFGLVVSLVAVLWHGLAFVPLDPTYPPSRLQFILEDSEAEILISQLEILESLSMSQNVTRMASLLIDSSGALEEKPEKVDANWDAMSAAATSACKAYIIYTSGSTGVPKGVMVSRQNFANVLLSFKQLLEERRSEESFQRQRIRWIAHTTICFDIALLELFLPLILEFSTVTLEILDRSISQSGDRFKQHLDHLEHFDDSTVASASPVTTVLQATPSSFQILRSAGWRPHENHLLLCGGEPFPIWLTQLTQSEIPHGLYNVYGPTETTIWSLVHQVEKRLGAPALGVPLGVPLGALGVPIGKAIRNTTVQLDTSVTGGMDERYEHGPHGPYGIRGELVIGGLGVSLGYWKQPELTKSRFFATDGPDGVRYFRTGDLILEIQDGFPDFEKAKATGQLGKLFCLGRLDHQVKLNGFRIELGEIETLLQSLEEIQEAAVQVRSNRSNTLTKVLVAYVVWNQQVQIQTHGTHETHETMVMLARRKLLQHLPDYMLPQHFVKLQRLPTTLNGKVDRKQLPDPWESMDEVSADGCAGDNADKEMPRDSLRQMVLQVIQDVIAGANTETNWSYTDRHLEGEHWRHLGLNSTMAVSFSARLQERLKKCCRDAPAIGTSIMFECRTVSELVSYLQLTRSAYSHSLSEKPKMPERSLEATYVRHVVSLGTLCMTAQAMEHWGLRRWPCPFDWIFSAPEMVTHCFSERFSSFLDQKKYLPKPSNKAGHEIYSEMLQREVIFNHHNPMLAKDYDFFVSSVKSLQALMSSAPNCDAMSTTQSSKSSKSSVLFLLFNLEGRVQLKDVAIQELFQELNTQWQCEAWSFQLLVVKVHTKAAERPQHRFLADQCLSNGKLKNQLLVYELLSQGSHDGWRFSDEKDMQALSEIVLNGGDFRLLSVSPAEELSKCSTFSCPFSNTWLSTHCCHSCAKSAGSRHGDKCDGLEHETKNAKNGNINDENGQRCERRQRPSEASKNTHEPSHSGTVSRATRFQESLAKAREMQRTEKSLQLQTSAVRKLRRVLLKHELRSSCSSCQDAVSIPKEWQFLGFPVYKSEFCRIWSPASDDIFAAFQTLMEWDDRSFVAFLLVEASAVQAVHEAVDLPGSLFCFKANTDLFVAESAQLSEKLPRTAEEFLLFGNTNPEQTTQTTSPRDVV</sequence>
<evidence type="ECO:0000259" key="3">
    <source>
        <dbReference type="Pfam" id="PF13193"/>
    </source>
</evidence>
<feature type="region of interest" description="Disordered" evidence="1">
    <location>
        <begin position="1007"/>
        <end position="1050"/>
    </location>
</feature>
<feature type="domain" description="AMP-dependent synthetase/ligase" evidence="2">
    <location>
        <begin position="29"/>
        <end position="423"/>
    </location>
</feature>
<dbReference type="PROSITE" id="PS00455">
    <property type="entry name" value="AMP_BINDING"/>
    <property type="match status" value="1"/>
</dbReference>
<accession>A0A9P1DP36</accession>
<dbReference type="GO" id="GO:0044550">
    <property type="term" value="P:secondary metabolite biosynthetic process"/>
    <property type="evidence" value="ECO:0007669"/>
    <property type="project" value="TreeGrafter"/>
</dbReference>
<dbReference type="EMBL" id="CAMXCT030005379">
    <property type="protein sequence ID" value="CAL4799495.1"/>
    <property type="molecule type" value="Genomic_DNA"/>
</dbReference>
<name>A0A9P1DP36_9DINO</name>
<evidence type="ECO:0000259" key="2">
    <source>
        <dbReference type="Pfam" id="PF00501"/>
    </source>
</evidence>
<dbReference type="GO" id="GO:0005737">
    <property type="term" value="C:cytoplasm"/>
    <property type="evidence" value="ECO:0007669"/>
    <property type="project" value="TreeGrafter"/>
</dbReference>
<dbReference type="PANTHER" id="PTHR45527:SF1">
    <property type="entry name" value="FATTY ACID SYNTHASE"/>
    <property type="match status" value="1"/>
</dbReference>
<dbReference type="InterPro" id="IPR014903">
    <property type="entry name" value="DUF1796"/>
</dbReference>
<dbReference type="Pfam" id="PF08795">
    <property type="entry name" value="DUF1796"/>
    <property type="match status" value="1"/>
</dbReference>
<dbReference type="PANTHER" id="PTHR45527">
    <property type="entry name" value="NONRIBOSOMAL PEPTIDE SYNTHETASE"/>
    <property type="match status" value="1"/>
</dbReference>
<comment type="caution">
    <text evidence="4">The sequence shown here is derived from an EMBL/GenBank/DDBJ whole genome shotgun (WGS) entry which is preliminary data.</text>
</comment>
<dbReference type="Pfam" id="PF00501">
    <property type="entry name" value="AMP-binding"/>
    <property type="match status" value="1"/>
</dbReference>
<reference evidence="4" key="1">
    <citation type="submission" date="2022-10" db="EMBL/GenBank/DDBJ databases">
        <authorList>
            <person name="Chen Y."/>
            <person name="Dougan E. K."/>
            <person name="Chan C."/>
            <person name="Rhodes N."/>
            <person name="Thang M."/>
        </authorList>
    </citation>
    <scope>NUCLEOTIDE SEQUENCE</scope>
</reference>
<evidence type="ECO:0000313" key="4">
    <source>
        <dbReference type="EMBL" id="CAI4012183.1"/>
    </source>
</evidence>
<feature type="compositionally biased region" description="Basic and acidic residues" evidence="1">
    <location>
        <begin position="1021"/>
        <end position="1042"/>
    </location>
</feature>
<dbReference type="InterPro" id="IPR025110">
    <property type="entry name" value="AMP-bd_C"/>
</dbReference>
<evidence type="ECO:0000256" key="1">
    <source>
        <dbReference type="SAM" id="MobiDB-lite"/>
    </source>
</evidence>
<dbReference type="Gene3D" id="3.30.300.30">
    <property type="match status" value="1"/>
</dbReference>
<dbReference type="Gene3D" id="3.40.50.980">
    <property type="match status" value="2"/>
</dbReference>
<organism evidence="4">
    <name type="scientific">Cladocopium goreaui</name>
    <dbReference type="NCBI Taxonomy" id="2562237"/>
    <lineage>
        <taxon>Eukaryota</taxon>
        <taxon>Sar</taxon>
        <taxon>Alveolata</taxon>
        <taxon>Dinophyceae</taxon>
        <taxon>Suessiales</taxon>
        <taxon>Symbiodiniaceae</taxon>
        <taxon>Cladocopium</taxon>
    </lineage>
</organism>
<dbReference type="GO" id="GO:0043041">
    <property type="term" value="P:amino acid activation for nonribosomal peptide biosynthetic process"/>
    <property type="evidence" value="ECO:0007669"/>
    <property type="project" value="TreeGrafter"/>
</dbReference>
<reference evidence="5" key="2">
    <citation type="submission" date="2024-04" db="EMBL/GenBank/DDBJ databases">
        <authorList>
            <person name="Chen Y."/>
            <person name="Shah S."/>
            <person name="Dougan E. K."/>
            <person name="Thang M."/>
            <person name="Chan C."/>
        </authorList>
    </citation>
    <scope>NUCLEOTIDE SEQUENCE [LARGE SCALE GENOMIC DNA]</scope>
</reference>
<dbReference type="OrthoDB" id="329835at2759"/>
<dbReference type="EMBL" id="CAMXCT020005379">
    <property type="protein sequence ID" value="CAL1165558.1"/>
    <property type="molecule type" value="Genomic_DNA"/>
</dbReference>
<keyword evidence="7" id="KW-1185">Reference proteome</keyword>
<dbReference type="InterPro" id="IPR020845">
    <property type="entry name" value="AMP-binding_CS"/>
</dbReference>
<evidence type="ECO:0000313" key="5">
    <source>
        <dbReference type="EMBL" id="CAL1165558.1"/>
    </source>
</evidence>
<gene>
    <name evidence="4" type="ORF">C1SCF055_LOCUS37275</name>
</gene>
<dbReference type="GO" id="GO:0031177">
    <property type="term" value="F:phosphopantetheine binding"/>
    <property type="evidence" value="ECO:0007669"/>
    <property type="project" value="TreeGrafter"/>
</dbReference>
<dbReference type="EMBL" id="CAMXCT010005379">
    <property type="protein sequence ID" value="CAI4012183.1"/>
    <property type="molecule type" value="Genomic_DNA"/>
</dbReference>
<protein>
    <submittedName>
        <fullName evidence="6">Polyketide synthase PksJ</fullName>
    </submittedName>
</protein>
<dbReference type="InterPro" id="IPR036736">
    <property type="entry name" value="ACP-like_sf"/>
</dbReference>
<dbReference type="Pfam" id="PF13193">
    <property type="entry name" value="AMP-binding_C"/>
    <property type="match status" value="1"/>
</dbReference>
<dbReference type="SUPFAM" id="SSF47336">
    <property type="entry name" value="ACP-like"/>
    <property type="match status" value="1"/>
</dbReference>
<dbReference type="SUPFAM" id="SSF56801">
    <property type="entry name" value="Acetyl-CoA synthetase-like"/>
    <property type="match status" value="1"/>
</dbReference>
<feature type="domain" description="AMP-binding enzyme C-terminal" evidence="3">
    <location>
        <begin position="494"/>
        <end position="582"/>
    </location>
</feature>